<organism evidence="2 3">
    <name type="scientific">Massilia violaceinigra</name>
    <dbReference type="NCBI Taxonomy" id="2045208"/>
    <lineage>
        <taxon>Bacteria</taxon>
        <taxon>Pseudomonadati</taxon>
        <taxon>Pseudomonadota</taxon>
        <taxon>Betaproteobacteria</taxon>
        <taxon>Burkholderiales</taxon>
        <taxon>Oxalobacteraceae</taxon>
        <taxon>Telluria group</taxon>
        <taxon>Massilia</taxon>
    </lineage>
</organism>
<dbReference type="EMBL" id="CP063361">
    <property type="protein sequence ID" value="UOD33540.1"/>
    <property type="molecule type" value="Genomic_DNA"/>
</dbReference>
<feature type="domain" description="Rad50/SbcC-type AAA" evidence="1">
    <location>
        <begin position="4"/>
        <end position="43"/>
    </location>
</feature>
<keyword evidence="3" id="KW-1185">Reference proteome</keyword>
<dbReference type="SUPFAM" id="SSF52540">
    <property type="entry name" value="P-loop containing nucleoside triphosphate hydrolases"/>
    <property type="match status" value="1"/>
</dbReference>
<sequence length="85" mass="9686">MQHIELAAFRSIRHLSLDLAPLNILIGANGAGKSNFISFFTLSTICRRIVRAIQRVAPYFHDFISSRKTRQAGRWMGNECPRRNA</sequence>
<dbReference type="Pfam" id="PF13476">
    <property type="entry name" value="AAA_23"/>
    <property type="match status" value="1"/>
</dbReference>
<gene>
    <name evidence="2" type="ORF">INH39_24335</name>
</gene>
<dbReference type="InterPro" id="IPR038729">
    <property type="entry name" value="Rad50/SbcC_AAA"/>
</dbReference>
<accession>A0ABY4AHA2</accession>
<dbReference type="Gene3D" id="3.40.50.300">
    <property type="entry name" value="P-loop containing nucleotide triphosphate hydrolases"/>
    <property type="match status" value="1"/>
</dbReference>
<reference evidence="2 3" key="1">
    <citation type="submission" date="2020-10" db="EMBL/GenBank/DDBJ databases">
        <title>Genome analysis of Massilia species.</title>
        <authorList>
            <person name="Jung D.-H."/>
        </authorList>
    </citation>
    <scope>NUCLEOTIDE SEQUENCE [LARGE SCALE GENOMIC DNA]</scope>
    <source>
        <strain evidence="3">sipir</strain>
    </source>
</reference>
<proteinExistence type="predicted"/>
<evidence type="ECO:0000313" key="2">
    <source>
        <dbReference type="EMBL" id="UOD33540.1"/>
    </source>
</evidence>
<dbReference type="Proteomes" id="UP000831532">
    <property type="component" value="Chromosome"/>
</dbReference>
<dbReference type="InterPro" id="IPR027417">
    <property type="entry name" value="P-loop_NTPase"/>
</dbReference>
<protein>
    <submittedName>
        <fullName evidence="2">AAA family ATPase</fullName>
    </submittedName>
</protein>
<evidence type="ECO:0000259" key="1">
    <source>
        <dbReference type="Pfam" id="PF13476"/>
    </source>
</evidence>
<name>A0ABY4AHA2_9BURK</name>
<evidence type="ECO:0000313" key="3">
    <source>
        <dbReference type="Proteomes" id="UP000831532"/>
    </source>
</evidence>